<keyword evidence="7" id="KW-0479">Metal-binding</keyword>
<evidence type="ECO:0000256" key="10">
    <source>
        <dbReference type="ARBA" id="ARBA00023014"/>
    </source>
</evidence>
<evidence type="ECO:0000256" key="13">
    <source>
        <dbReference type="ARBA" id="ARBA00026011"/>
    </source>
</evidence>
<sequence length="441" mass="49531">MTLQLQAPSFGASIASFVSPLNRSTRRPVIIANAEPSDKSVEIMRKFSEQYARKSGTYFCVDKGVTSVVIKGLADHKDSLGAPLCPCRHYDDKPAEAGQGFWNCPCVPMRERKECHCMLFLTPDNDFAGPEQTISLEEIKESTANMLWREEDLYPTLGKCVVIVGWFLEVNEWQTDLGVMLMVFRFLRASGKSQRGDGIKWNEGDRTLQDSRISRNDLRLKLLRKRLFKKQIGGVVEERKQMDPRAKLSKPVHPSLKYQVLQHNSETNGSNPMRQVPPRESPADLYQVNSRRNFYSSPTTDGFRGRSPPRELHPPSSFRPVDASRAGQFPRNGMVGSSQPTDSFIFTMKANPQAARPIAQFAPPRASVQRSSQMVDETLTVAGLLHSLGLGKYAIIFQAEEVDMTALKQMGDKDLKELGIPMGPRKKILLALLPRTKRQPP</sequence>
<dbReference type="InterPro" id="IPR004209">
    <property type="entry name" value="FTR_bsu"/>
</dbReference>
<comment type="similarity">
    <text evidence="3">Belongs to the ferredoxin thioredoxin reductase beta subunit family.</text>
</comment>
<dbReference type="EC" id="1.8.7.2" evidence="4"/>
<dbReference type="InterPro" id="IPR013761">
    <property type="entry name" value="SAM/pointed_sf"/>
</dbReference>
<feature type="domain" description="SAM" evidence="17">
    <location>
        <begin position="380"/>
        <end position="439"/>
    </location>
</feature>
<comment type="catalytic activity">
    <reaction evidence="15">
        <text>[thioredoxin]-disulfide + 2 reduced [2Fe-2S]-[ferredoxin] + 2 H(+) = [thioredoxin]-dithiol + 2 oxidized [2Fe-2S]-[ferredoxin]</text>
        <dbReference type="Rhea" id="RHEA:42336"/>
        <dbReference type="Rhea" id="RHEA-COMP:10000"/>
        <dbReference type="Rhea" id="RHEA-COMP:10001"/>
        <dbReference type="Rhea" id="RHEA-COMP:10698"/>
        <dbReference type="Rhea" id="RHEA-COMP:10700"/>
        <dbReference type="ChEBI" id="CHEBI:15378"/>
        <dbReference type="ChEBI" id="CHEBI:29950"/>
        <dbReference type="ChEBI" id="CHEBI:33737"/>
        <dbReference type="ChEBI" id="CHEBI:33738"/>
        <dbReference type="ChEBI" id="CHEBI:50058"/>
        <dbReference type="EC" id="1.8.7.2"/>
    </reaction>
</comment>
<organism evidence="18 19">
    <name type="scientific">Pyrus ussuriensis x Pyrus communis</name>
    <dbReference type="NCBI Taxonomy" id="2448454"/>
    <lineage>
        <taxon>Eukaryota</taxon>
        <taxon>Viridiplantae</taxon>
        <taxon>Streptophyta</taxon>
        <taxon>Embryophyta</taxon>
        <taxon>Tracheophyta</taxon>
        <taxon>Spermatophyta</taxon>
        <taxon>Magnoliopsida</taxon>
        <taxon>eudicotyledons</taxon>
        <taxon>Gunneridae</taxon>
        <taxon>Pentapetalae</taxon>
        <taxon>rosids</taxon>
        <taxon>fabids</taxon>
        <taxon>Rosales</taxon>
        <taxon>Rosaceae</taxon>
        <taxon>Amygdaloideae</taxon>
        <taxon>Maleae</taxon>
        <taxon>Pyrus</taxon>
    </lineage>
</organism>
<accession>A0A5N5I397</accession>
<dbReference type="Pfam" id="PF02943">
    <property type="entry name" value="FeThRed_B"/>
    <property type="match status" value="1"/>
</dbReference>
<dbReference type="SMART" id="SM00454">
    <property type="entry name" value="SAM"/>
    <property type="match status" value="1"/>
</dbReference>
<dbReference type="InterPro" id="IPR036644">
    <property type="entry name" value="FTR_bsu_sf"/>
</dbReference>
<dbReference type="Pfam" id="PF00536">
    <property type="entry name" value="SAM_1"/>
    <property type="match status" value="1"/>
</dbReference>
<keyword evidence="10" id="KW-0411">Iron-sulfur</keyword>
<comment type="subunit">
    <text evidence="13">Heterodimer of subunit A (variable subunit) and subunit B (catalytic subunit). Heterodimeric FTR forms a complex with ferredoxin and thioredoxin.</text>
</comment>
<evidence type="ECO:0000256" key="12">
    <source>
        <dbReference type="ARBA" id="ARBA00023284"/>
    </source>
</evidence>
<dbReference type="GO" id="GO:0016730">
    <property type="term" value="F:oxidoreductase activity, acting on iron-sulfur proteins as donors"/>
    <property type="evidence" value="ECO:0007669"/>
    <property type="project" value="InterPro"/>
</dbReference>
<dbReference type="SUPFAM" id="SSF47769">
    <property type="entry name" value="SAM/Pointed domain"/>
    <property type="match status" value="1"/>
</dbReference>
<dbReference type="FunFam" id="1.10.150.50:FF:000077">
    <property type="entry name" value="DDHD domain-containing 2"/>
    <property type="match status" value="1"/>
</dbReference>
<keyword evidence="19" id="KW-1185">Reference proteome</keyword>
<keyword evidence="9" id="KW-0408">Iron</keyword>
<evidence type="ECO:0000256" key="7">
    <source>
        <dbReference type="ARBA" id="ARBA00022723"/>
    </source>
</evidence>
<dbReference type="GO" id="GO:0051539">
    <property type="term" value="F:4 iron, 4 sulfur cluster binding"/>
    <property type="evidence" value="ECO:0007669"/>
    <property type="project" value="UniProtKB-KW"/>
</dbReference>
<proteinExistence type="inferred from homology"/>
<dbReference type="OrthoDB" id="76949at2759"/>
<comment type="function">
    <text evidence="2">Catalytic subunit of the ferredoxin-thioredoxin reductase (FTR), which catalyzes the two-electron reduction of thioredoxins by the electrons provided by reduced ferredoxin.</text>
</comment>
<dbReference type="Gene3D" id="3.90.460.10">
    <property type="entry name" value="Ferredoxin thioredoxin reductase catalytic beta subunit"/>
    <property type="match status" value="1"/>
</dbReference>
<evidence type="ECO:0000256" key="6">
    <source>
        <dbReference type="ARBA" id="ARBA00022485"/>
    </source>
</evidence>
<reference evidence="18 19" key="1">
    <citation type="submission" date="2019-09" db="EMBL/GenBank/DDBJ databases">
        <authorList>
            <person name="Ou C."/>
        </authorList>
    </citation>
    <scope>NUCLEOTIDE SEQUENCE [LARGE SCALE GENOMIC DNA]</scope>
    <source>
        <strain evidence="18">S2</strain>
        <tissue evidence="18">Leaf</tissue>
    </source>
</reference>
<reference evidence="18 19" key="2">
    <citation type="submission" date="2019-11" db="EMBL/GenBank/DDBJ databases">
        <title>A de novo genome assembly of a pear dwarfing rootstock.</title>
        <authorList>
            <person name="Wang F."/>
            <person name="Wang J."/>
            <person name="Li S."/>
            <person name="Zhang Y."/>
            <person name="Fang M."/>
            <person name="Ma L."/>
            <person name="Zhao Y."/>
            <person name="Jiang S."/>
        </authorList>
    </citation>
    <scope>NUCLEOTIDE SEQUENCE [LARGE SCALE GENOMIC DNA]</scope>
    <source>
        <strain evidence="18">S2</strain>
        <tissue evidence="18">Leaf</tissue>
    </source>
</reference>
<dbReference type="Proteomes" id="UP000327157">
    <property type="component" value="Unassembled WGS sequence"/>
</dbReference>
<dbReference type="GO" id="GO:0103012">
    <property type="term" value="F:ferredoxin-thioredoxin reductase activity"/>
    <property type="evidence" value="ECO:0007669"/>
    <property type="project" value="UniProtKB-EC"/>
</dbReference>
<dbReference type="PANTHER" id="PTHR35113:SF1">
    <property type="entry name" value="FERREDOXIN-THIOREDOXIN REDUCTASE CATALYTIC CHAIN, CHLOROPLASTIC"/>
    <property type="match status" value="1"/>
</dbReference>
<dbReference type="GO" id="GO:0046872">
    <property type="term" value="F:metal ion binding"/>
    <property type="evidence" value="ECO:0007669"/>
    <property type="project" value="UniProtKB-KW"/>
</dbReference>
<evidence type="ECO:0000256" key="4">
    <source>
        <dbReference type="ARBA" id="ARBA00012358"/>
    </source>
</evidence>
<comment type="cofactor">
    <cofactor evidence="1">
        <name>[4Fe-4S] cluster</name>
        <dbReference type="ChEBI" id="CHEBI:49883"/>
    </cofactor>
</comment>
<evidence type="ECO:0000256" key="2">
    <source>
        <dbReference type="ARBA" id="ARBA00003945"/>
    </source>
</evidence>
<evidence type="ECO:0000256" key="9">
    <source>
        <dbReference type="ARBA" id="ARBA00023004"/>
    </source>
</evidence>
<evidence type="ECO:0000313" key="19">
    <source>
        <dbReference type="Proteomes" id="UP000327157"/>
    </source>
</evidence>
<evidence type="ECO:0000256" key="5">
    <source>
        <dbReference type="ARBA" id="ARBA00018993"/>
    </source>
</evidence>
<dbReference type="AlphaFoldDB" id="A0A5N5I397"/>
<name>A0A5N5I397_9ROSA</name>
<evidence type="ECO:0000256" key="8">
    <source>
        <dbReference type="ARBA" id="ARBA00023002"/>
    </source>
</evidence>
<dbReference type="Gene3D" id="1.10.150.50">
    <property type="entry name" value="Transcription Factor, Ets-1"/>
    <property type="match status" value="1"/>
</dbReference>
<keyword evidence="12" id="KW-0676">Redox-active center</keyword>
<comment type="caution">
    <text evidence="18">The sequence shown here is derived from an EMBL/GenBank/DDBJ whole genome shotgun (WGS) entry which is preliminary data.</text>
</comment>
<dbReference type="PANTHER" id="PTHR35113">
    <property type="entry name" value="FERREDOXIN-THIOREDOXIN REDUCTASE CATALYTIC CHAIN, CHLOROPLASTIC"/>
    <property type="match status" value="1"/>
</dbReference>
<keyword evidence="6" id="KW-0004">4Fe-4S</keyword>
<evidence type="ECO:0000256" key="16">
    <source>
        <dbReference type="SAM" id="MobiDB-lite"/>
    </source>
</evidence>
<evidence type="ECO:0000313" key="18">
    <source>
        <dbReference type="EMBL" id="KAB2634228.1"/>
    </source>
</evidence>
<dbReference type="PROSITE" id="PS50105">
    <property type="entry name" value="SAM_DOMAIN"/>
    <property type="match status" value="1"/>
</dbReference>
<evidence type="ECO:0000256" key="3">
    <source>
        <dbReference type="ARBA" id="ARBA00007941"/>
    </source>
</evidence>
<evidence type="ECO:0000256" key="11">
    <source>
        <dbReference type="ARBA" id="ARBA00023157"/>
    </source>
</evidence>
<gene>
    <name evidence="18" type="ORF">D8674_041074</name>
</gene>
<feature type="compositionally biased region" description="Polar residues" evidence="16">
    <location>
        <begin position="287"/>
        <end position="300"/>
    </location>
</feature>
<evidence type="ECO:0000256" key="15">
    <source>
        <dbReference type="ARBA" id="ARBA00048150"/>
    </source>
</evidence>
<evidence type="ECO:0000259" key="17">
    <source>
        <dbReference type="PROSITE" id="PS50105"/>
    </source>
</evidence>
<evidence type="ECO:0000256" key="1">
    <source>
        <dbReference type="ARBA" id="ARBA00001966"/>
    </source>
</evidence>
<dbReference type="FunFam" id="3.90.460.10:FF:000001">
    <property type="entry name" value="Ferredoxin-thioredoxin reductase, catalytic chain"/>
    <property type="match status" value="1"/>
</dbReference>
<keyword evidence="11" id="KW-1015">Disulfide bond</keyword>
<dbReference type="SUPFAM" id="SSF57662">
    <property type="entry name" value="Ferredoxin thioredoxin reductase (FTR), catalytic beta chain"/>
    <property type="match status" value="1"/>
</dbReference>
<evidence type="ECO:0000256" key="14">
    <source>
        <dbReference type="ARBA" id="ARBA00030295"/>
    </source>
</evidence>
<keyword evidence="8" id="KW-0560">Oxidoreductase</keyword>
<feature type="region of interest" description="Disordered" evidence="16">
    <location>
        <begin position="265"/>
        <end position="340"/>
    </location>
</feature>
<dbReference type="InterPro" id="IPR001660">
    <property type="entry name" value="SAM"/>
</dbReference>
<protein>
    <recommendedName>
        <fullName evidence="5">Ferredoxin-thioredoxin reductase catalytic chain, chloroplastic</fullName>
        <ecNumber evidence="4">1.8.7.2</ecNumber>
    </recommendedName>
    <alternativeName>
        <fullName evidence="14">Ferredoxin-thioredoxin reductase subunit B</fullName>
    </alternativeName>
</protein>
<dbReference type="EMBL" id="SMOL01000082">
    <property type="protein sequence ID" value="KAB2634228.1"/>
    <property type="molecule type" value="Genomic_DNA"/>
</dbReference>